<dbReference type="EMBL" id="BARW01028557">
    <property type="protein sequence ID" value="GAJ14152.1"/>
    <property type="molecule type" value="Genomic_DNA"/>
</dbReference>
<dbReference type="GO" id="GO:0008237">
    <property type="term" value="F:metallopeptidase activity"/>
    <property type="evidence" value="ECO:0007669"/>
    <property type="project" value="InterPro"/>
</dbReference>
<comment type="caution">
    <text evidence="2">The sequence shown here is derived from an EMBL/GenBank/DDBJ whole genome shotgun (WGS) entry which is preliminary data.</text>
</comment>
<dbReference type="InterPro" id="IPR024079">
    <property type="entry name" value="MetalloPept_cat_dom_sf"/>
</dbReference>
<feature type="compositionally biased region" description="Polar residues" evidence="1">
    <location>
        <begin position="28"/>
        <end position="37"/>
    </location>
</feature>
<gene>
    <name evidence="2" type="ORF">S12H4_46080</name>
</gene>
<reference evidence="2" key="1">
    <citation type="journal article" date="2014" name="Front. Microbiol.">
        <title>High frequency of phylogenetically diverse reductive dehalogenase-homologous genes in deep subseafloor sedimentary metagenomes.</title>
        <authorList>
            <person name="Kawai M."/>
            <person name="Futagami T."/>
            <person name="Toyoda A."/>
            <person name="Takaki Y."/>
            <person name="Nishi S."/>
            <person name="Hori S."/>
            <person name="Arai W."/>
            <person name="Tsubouchi T."/>
            <person name="Morono Y."/>
            <person name="Uchiyama I."/>
            <person name="Ito T."/>
            <person name="Fujiyama A."/>
            <person name="Inagaki F."/>
            <person name="Takami H."/>
        </authorList>
    </citation>
    <scope>NUCLEOTIDE SEQUENCE</scope>
    <source>
        <strain evidence="2">Expedition CK06-06</strain>
    </source>
</reference>
<name>X1VB29_9ZZZZ</name>
<evidence type="ECO:0000256" key="1">
    <source>
        <dbReference type="SAM" id="MobiDB-lite"/>
    </source>
</evidence>
<dbReference type="AlphaFoldDB" id="X1VB29"/>
<dbReference type="SUPFAM" id="SSF55486">
    <property type="entry name" value="Metalloproteases ('zincins'), catalytic domain"/>
    <property type="match status" value="1"/>
</dbReference>
<protein>
    <recommendedName>
        <fullName evidence="3">Metallopeptidase domain-containing protein</fullName>
    </recommendedName>
</protein>
<dbReference type="Gene3D" id="3.40.390.10">
    <property type="entry name" value="Collagenase (Catalytic Domain)"/>
    <property type="match status" value="1"/>
</dbReference>
<feature type="non-terminal residue" evidence="2">
    <location>
        <position position="1"/>
    </location>
</feature>
<organism evidence="2">
    <name type="scientific">marine sediment metagenome</name>
    <dbReference type="NCBI Taxonomy" id="412755"/>
    <lineage>
        <taxon>unclassified sequences</taxon>
        <taxon>metagenomes</taxon>
        <taxon>ecological metagenomes</taxon>
    </lineage>
</organism>
<feature type="region of interest" description="Disordered" evidence="1">
    <location>
        <begin position="1"/>
        <end position="40"/>
    </location>
</feature>
<evidence type="ECO:0000313" key="2">
    <source>
        <dbReference type="EMBL" id="GAJ14152.1"/>
    </source>
</evidence>
<feature type="compositionally biased region" description="Basic and acidic residues" evidence="1">
    <location>
        <begin position="1"/>
        <end position="12"/>
    </location>
</feature>
<evidence type="ECO:0008006" key="3">
    <source>
        <dbReference type="Google" id="ProtNLM"/>
    </source>
</evidence>
<accession>X1VB29</accession>
<sequence>KDYWQRLRDKHPTTVASANIASPPERPGTSTRKTTPSSDKDYEVVDVKGWAFHIHKEYLHGDQDVLDNALKNAEIQLGHVETLLPDKAVRKLRKVPIWVTPGKRKAEYHWERKWLIDNGRNPDMAHCVQITDIDALKRTRPAGPWVLLHELTHGYHDREVGEEDNKAIIKAYNSALEKGLYLKVLHSKRGRDTRTKAYAATRMKEYFAENSEAYFGVNDFYPFVRAELREYDPAIYEVIERVYHVNEEE</sequence>
<proteinExistence type="predicted"/>